<evidence type="ECO:0000256" key="1">
    <source>
        <dbReference type="SAM" id="SignalP"/>
    </source>
</evidence>
<feature type="signal peptide" evidence="1">
    <location>
        <begin position="1"/>
        <end position="18"/>
    </location>
</feature>
<protein>
    <recommendedName>
        <fullName evidence="4">HEAT repeat domain-containing protein</fullName>
    </recommendedName>
</protein>
<dbReference type="SUPFAM" id="SSF48371">
    <property type="entry name" value="ARM repeat"/>
    <property type="match status" value="1"/>
</dbReference>
<proteinExistence type="predicted"/>
<reference evidence="2 3" key="1">
    <citation type="submission" date="2020-01" db="EMBL/GenBank/DDBJ databases">
        <title>Draft genome sequence of Cand. Neptunochlamydia vexilliferae K9.</title>
        <authorList>
            <person name="Schulz F."/>
            <person name="Koestlbacher S."/>
            <person name="Wascher F."/>
            <person name="Pizzetti I."/>
            <person name="Horn M."/>
        </authorList>
    </citation>
    <scope>NUCLEOTIDE SEQUENCE [LARGE SCALE GENOMIC DNA]</scope>
    <source>
        <strain evidence="2 3">K9</strain>
    </source>
</reference>
<feature type="chain" id="PRO_5045636978" description="HEAT repeat domain-containing protein" evidence="1">
    <location>
        <begin position="19"/>
        <end position="555"/>
    </location>
</feature>
<comment type="caution">
    <text evidence="2">The sequence shown here is derived from an EMBL/GenBank/DDBJ whole genome shotgun (WGS) entry which is preliminary data.</text>
</comment>
<evidence type="ECO:0000313" key="3">
    <source>
        <dbReference type="Proteomes" id="UP001194714"/>
    </source>
</evidence>
<dbReference type="RefSeq" id="WP_194847551.1">
    <property type="nucleotide sequence ID" value="NZ_JAAEJV010000015.1"/>
</dbReference>
<evidence type="ECO:0008006" key="4">
    <source>
        <dbReference type="Google" id="ProtNLM"/>
    </source>
</evidence>
<dbReference type="InterPro" id="IPR016024">
    <property type="entry name" value="ARM-type_fold"/>
</dbReference>
<dbReference type="Gene3D" id="1.25.10.10">
    <property type="entry name" value="Leucine-rich Repeat Variant"/>
    <property type="match status" value="1"/>
</dbReference>
<evidence type="ECO:0000313" key="2">
    <source>
        <dbReference type="EMBL" id="MBF5059247.1"/>
    </source>
</evidence>
<gene>
    <name evidence="2" type="ORF">NEPTK9_000756</name>
</gene>
<accession>A0ABS0AYP4</accession>
<dbReference type="EMBL" id="JAAEJV010000015">
    <property type="protein sequence ID" value="MBF5059247.1"/>
    <property type="molecule type" value="Genomic_DNA"/>
</dbReference>
<name>A0ABS0AYP4_9BACT</name>
<keyword evidence="1" id="KW-0732">Signal</keyword>
<sequence>MKRFFFLIILTVSSLWGAASKHQVLYLMQAGEIERGLALYEAWVKENKKHDFTILEQMGHILISQGARSNDEESQLLSMYGLGTAGSQEGMELYEMGIASQNPVIQMATIQFLSRLQDDLVEDLLFKAFSSPYLLVRMESAYALAMRRSEKVTGMIDSLMHKLPPYMHVYFPELFAMIGTADAAGVLKRLVGHRYLSVRIASILSAARYGRDDFLSEIRAAATHADQAEQETCAAALGYLKDSHSIPLLKKLAQSPHSNVKLAACRSLEKLGEITYRETIMKSALEKNPLAIPLLVDMPNTDRLLSTLLSDYNFHVRANAALALLKKRQSNAIPTLLNILIKDEKDLGFQPVYSLGHALMTWKVIPSATQYSKKIQQDISAITLALREQILQDALELPEEDFLTIAREIFNKKENDLIPMLIHLLENLSTKGAIALLQEESRRAGAPFIRTYCHLVLYRMRVEGPHKETLYRWLEQERDHELFQFREMLAWTDRKEAAGSFILTPKETSRLLIEIYETLAESHEKEGIDLLLRAIHRGNKKNRFALAGLLLKAIQ</sequence>
<organism evidence="2 3">
    <name type="scientific">Candidatus Neptunichlamydia vexilliferae</name>
    <dbReference type="NCBI Taxonomy" id="1651774"/>
    <lineage>
        <taxon>Bacteria</taxon>
        <taxon>Pseudomonadati</taxon>
        <taxon>Chlamydiota</taxon>
        <taxon>Chlamydiia</taxon>
        <taxon>Parachlamydiales</taxon>
        <taxon>Simkaniaceae</taxon>
        <taxon>Candidatus Neptunichlamydia</taxon>
    </lineage>
</organism>
<keyword evidence="3" id="KW-1185">Reference proteome</keyword>
<dbReference type="InterPro" id="IPR011989">
    <property type="entry name" value="ARM-like"/>
</dbReference>
<dbReference type="Pfam" id="PF13646">
    <property type="entry name" value="HEAT_2"/>
    <property type="match status" value="1"/>
</dbReference>
<dbReference type="Proteomes" id="UP001194714">
    <property type="component" value="Unassembled WGS sequence"/>
</dbReference>